<feature type="transmembrane region" description="Helical" evidence="6">
    <location>
        <begin position="358"/>
        <end position="379"/>
    </location>
</feature>
<sequence>MHQQKTQKIQIEKVMMKLLKNSKVVILLDQAIFSGTSFILTILLAQILSMENFGQFAMFILGIHLLVSGIGAFIIQPFQVLFAKENNHQQYTTFVFWFQILAITCVALLSFCIHLIFPSLFPIFLIAYGTGFLIHDFGRRLLLVLNKPMATLLFDGVSALLSLIAIYLFSSLSVQNLDSLFAVLSFSYLSSFILLINIIRPSMLTQSFVFQGLLKHWREGKWYFFTVISQWWASNLFVVASGIYLGTAALGALRLAQSLMGVLNILLQTFENYILPLTAKKLNDHPEEGLNYVVGISRKAGLLFIPVLVVVFLFAEPLIVLAGGSEYASYAFTLKGMTILYFIIFLSQPIRLFIRAMLLNNHFFYGYLISLSFSLIFAHTLLSSYGLMGAILGLSISQILLITYWTIILQKKKIHLWKSFISF</sequence>
<keyword evidence="2" id="KW-1003">Cell membrane</keyword>
<reference evidence="7 8" key="1">
    <citation type="submission" date="2018-08" db="EMBL/GenBank/DDBJ databases">
        <title>The draft genome squence of Brumimicrobium sp. N62.</title>
        <authorList>
            <person name="Du Z.-J."/>
            <person name="Luo H.-R."/>
        </authorList>
    </citation>
    <scope>NUCLEOTIDE SEQUENCE [LARGE SCALE GENOMIC DNA]</scope>
    <source>
        <strain evidence="7 8">N62</strain>
    </source>
</reference>
<evidence type="ECO:0000256" key="3">
    <source>
        <dbReference type="ARBA" id="ARBA00022692"/>
    </source>
</evidence>
<dbReference type="Pfam" id="PF13440">
    <property type="entry name" value="Polysacc_synt_3"/>
    <property type="match status" value="1"/>
</dbReference>
<feature type="transmembrane region" description="Helical" evidence="6">
    <location>
        <begin position="96"/>
        <end position="117"/>
    </location>
</feature>
<organism evidence="7 8">
    <name type="scientific">Brumimicrobium aurantiacum</name>
    <dbReference type="NCBI Taxonomy" id="1737063"/>
    <lineage>
        <taxon>Bacteria</taxon>
        <taxon>Pseudomonadati</taxon>
        <taxon>Bacteroidota</taxon>
        <taxon>Flavobacteriia</taxon>
        <taxon>Flavobacteriales</taxon>
        <taxon>Crocinitomicaceae</taxon>
        <taxon>Brumimicrobium</taxon>
    </lineage>
</organism>
<dbReference type="InterPro" id="IPR050833">
    <property type="entry name" value="Poly_Biosynth_Transport"/>
</dbReference>
<comment type="caution">
    <text evidence="7">The sequence shown here is derived from an EMBL/GenBank/DDBJ whole genome shotgun (WGS) entry which is preliminary data.</text>
</comment>
<dbReference type="RefSeq" id="WP_116880022.1">
    <property type="nucleotide sequence ID" value="NZ_QURB01000002.1"/>
</dbReference>
<comment type="subcellular location">
    <subcellularLocation>
        <location evidence="1">Cell membrane</location>
        <topology evidence="1">Multi-pass membrane protein</topology>
    </subcellularLocation>
</comment>
<keyword evidence="5 6" id="KW-0472">Membrane</keyword>
<feature type="transmembrane region" description="Helical" evidence="6">
    <location>
        <begin position="24"/>
        <end position="47"/>
    </location>
</feature>
<evidence type="ECO:0000256" key="6">
    <source>
        <dbReference type="SAM" id="Phobius"/>
    </source>
</evidence>
<evidence type="ECO:0000313" key="8">
    <source>
        <dbReference type="Proteomes" id="UP000257127"/>
    </source>
</evidence>
<feature type="transmembrane region" description="Helical" evidence="6">
    <location>
        <begin position="181"/>
        <end position="201"/>
    </location>
</feature>
<evidence type="ECO:0000256" key="2">
    <source>
        <dbReference type="ARBA" id="ARBA00022475"/>
    </source>
</evidence>
<evidence type="ECO:0000313" key="7">
    <source>
        <dbReference type="EMBL" id="RFC55043.1"/>
    </source>
</evidence>
<dbReference type="PANTHER" id="PTHR30250">
    <property type="entry name" value="PST FAMILY PREDICTED COLANIC ACID TRANSPORTER"/>
    <property type="match status" value="1"/>
</dbReference>
<protein>
    <recommendedName>
        <fullName evidence="9">Polysaccharide biosynthesis protein C-terminal domain-containing protein</fullName>
    </recommendedName>
</protein>
<proteinExistence type="predicted"/>
<feature type="transmembrane region" description="Helical" evidence="6">
    <location>
        <begin position="53"/>
        <end position="75"/>
    </location>
</feature>
<dbReference type="OrthoDB" id="582032at2"/>
<keyword evidence="8" id="KW-1185">Reference proteome</keyword>
<evidence type="ECO:0000256" key="5">
    <source>
        <dbReference type="ARBA" id="ARBA00023136"/>
    </source>
</evidence>
<gene>
    <name evidence="7" type="ORF">DXU93_04275</name>
</gene>
<dbReference type="EMBL" id="QURB01000002">
    <property type="protein sequence ID" value="RFC55043.1"/>
    <property type="molecule type" value="Genomic_DNA"/>
</dbReference>
<keyword evidence="4 6" id="KW-1133">Transmembrane helix</keyword>
<accession>A0A3E1EZY8</accession>
<dbReference type="GO" id="GO:0005886">
    <property type="term" value="C:plasma membrane"/>
    <property type="evidence" value="ECO:0007669"/>
    <property type="project" value="UniProtKB-SubCell"/>
</dbReference>
<feature type="transmembrane region" description="Helical" evidence="6">
    <location>
        <begin position="300"/>
        <end position="321"/>
    </location>
</feature>
<evidence type="ECO:0000256" key="4">
    <source>
        <dbReference type="ARBA" id="ARBA00022989"/>
    </source>
</evidence>
<evidence type="ECO:0000256" key="1">
    <source>
        <dbReference type="ARBA" id="ARBA00004651"/>
    </source>
</evidence>
<feature type="transmembrane region" description="Helical" evidence="6">
    <location>
        <begin position="385"/>
        <end position="409"/>
    </location>
</feature>
<name>A0A3E1EZY8_9FLAO</name>
<dbReference type="Proteomes" id="UP000257127">
    <property type="component" value="Unassembled WGS sequence"/>
</dbReference>
<keyword evidence="3 6" id="KW-0812">Transmembrane</keyword>
<feature type="transmembrane region" description="Helical" evidence="6">
    <location>
        <begin position="222"/>
        <end position="246"/>
    </location>
</feature>
<feature type="transmembrane region" description="Helical" evidence="6">
    <location>
        <begin position="149"/>
        <end position="169"/>
    </location>
</feature>
<dbReference type="AlphaFoldDB" id="A0A3E1EZY8"/>
<evidence type="ECO:0008006" key="9">
    <source>
        <dbReference type="Google" id="ProtNLM"/>
    </source>
</evidence>
<dbReference type="PANTHER" id="PTHR30250:SF11">
    <property type="entry name" value="O-ANTIGEN TRANSPORTER-RELATED"/>
    <property type="match status" value="1"/>
</dbReference>